<reference evidence="3 4" key="1">
    <citation type="submission" date="2015-09" db="EMBL/GenBank/DDBJ databases">
        <title>Draft genome of the scarab beetle Oryctes borbonicus.</title>
        <authorList>
            <person name="Meyer J.M."/>
            <person name="Markov G.V."/>
            <person name="Baskaran P."/>
            <person name="Herrmann M."/>
            <person name="Sommer R.J."/>
            <person name="Roedelsperger C."/>
        </authorList>
    </citation>
    <scope>NUCLEOTIDE SEQUENCE [LARGE SCALE GENOMIC DNA]</scope>
    <source>
        <strain evidence="3">OB123</strain>
        <tissue evidence="3">Whole animal</tissue>
    </source>
</reference>
<evidence type="ECO:0000313" key="3">
    <source>
        <dbReference type="EMBL" id="KRT83360.1"/>
    </source>
</evidence>
<feature type="region of interest" description="Disordered" evidence="1">
    <location>
        <begin position="98"/>
        <end position="120"/>
    </location>
</feature>
<keyword evidence="2" id="KW-0812">Transmembrane</keyword>
<name>A0A0T6B7N4_9SCAR</name>
<proteinExistence type="predicted"/>
<keyword evidence="2" id="KW-1133">Transmembrane helix</keyword>
<keyword evidence="2" id="KW-0472">Membrane</keyword>
<feature type="transmembrane region" description="Helical" evidence="2">
    <location>
        <begin position="39"/>
        <end position="57"/>
    </location>
</feature>
<dbReference type="EMBL" id="LJIG01009298">
    <property type="protein sequence ID" value="KRT83360.1"/>
    <property type="molecule type" value="Genomic_DNA"/>
</dbReference>
<evidence type="ECO:0000256" key="2">
    <source>
        <dbReference type="SAM" id="Phobius"/>
    </source>
</evidence>
<organism evidence="3 4">
    <name type="scientific">Oryctes borbonicus</name>
    <dbReference type="NCBI Taxonomy" id="1629725"/>
    <lineage>
        <taxon>Eukaryota</taxon>
        <taxon>Metazoa</taxon>
        <taxon>Ecdysozoa</taxon>
        <taxon>Arthropoda</taxon>
        <taxon>Hexapoda</taxon>
        <taxon>Insecta</taxon>
        <taxon>Pterygota</taxon>
        <taxon>Neoptera</taxon>
        <taxon>Endopterygota</taxon>
        <taxon>Coleoptera</taxon>
        <taxon>Polyphaga</taxon>
        <taxon>Scarabaeiformia</taxon>
        <taxon>Scarabaeidae</taxon>
        <taxon>Dynastinae</taxon>
        <taxon>Oryctes</taxon>
    </lineage>
</organism>
<evidence type="ECO:0000256" key="1">
    <source>
        <dbReference type="SAM" id="MobiDB-lite"/>
    </source>
</evidence>
<gene>
    <name evidence="3" type="ORF">AMK59_4059</name>
</gene>
<dbReference type="AlphaFoldDB" id="A0A0T6B7N4"/>
<dbReference type="OrthoDB" id="6753431at2759"/>
<feature type="non-terminal residue" evidence="3">
    <location>
        <position position="1"/>
    </location>
</feature>
<dbReference type="Proteomes" id="UP000051574">
    <property type="component" value="Unassembled WGS sequence"/>
</dbReference>
<feature type="transmembrane region" description="Helical" evidence="2">
    <location>
        <begin position="6"/>
        <end position="27"/>
    </location>
</feature>
<comment type="caution">
    <text evidence="3">The sequence shown here is derived from an EMBL/GenBank/DDBJ whole genome shotgun (WGS) entry which is preliminary data.</text>
</comment>
<sequence>VLTFSIPNAIVLLLSLTLYLIFSCGLTVNRPGLWVKTDIISNLITPLLAIILSIVATSTCNSNGQLHSIPLPLVITGNVVLLVSTATLFLLYRYREEDNFGGPSDQPAAPTKRGRLSIFA</sequence>
<keyword evidence="4" id="KW-1185">Reference proteome</keyword>
<accession>A0A0T6B7N4</accession>
<evidence type="ECO:0000313" key="4">
    <source>
        <dbReference type="Proteomes" id="UP000051574"/>
    </source>
</evidence>
<protein>
    <submittedName>
        <fullName evidence="3">Uncharacterized protein</fullName>
    </submittedName>
</protein>
<feature type="transmembrane region" description="Helical" evidence="2">
    <location>
        <begin position="69"/>
        <end position="92"/>
    </location>
</feature>